<keyword evidence="1" id="KW-0472">Membrane</keyword>
<evidence type="ECO:0000256" key="1">
    <source>
        <dbReference type="SAM" id="Phobius"/>
    </source>
</evidence>
<reference evidence="2 3" key="1">
    <citation type="journal article" date="2016" name="Nat. Commun.">
        <title>Thousands of microbial genomes shed light on interconnected biogeochemical processes in an aquifer system.</title>
        <authorList>
            <person name="Anantharaman K."/>
            <person name="Brown C.T."/>
            <person name="Hug L.A."/>
            <person name="Sharon I."/>
            <person name="Castelle C.J."/>
            <person name="Probst A.J."/>
            <person name="Thomas B.C."/>
            <person name="Singh A."/>
            <person name="Wilkins M.J."/>
            <person name="Karaoz U."/>
            <person name="Brodie E.L."/>
            <person name="Williams K.H."/>
            <person name="Hubbard S.S."/>
            <person name="Banfield J.F."/>
        </authorList>
    </citation>
    <scope>NUCLEOTIDE SEQUENCE [LARGE SCALE GENOMIC DNA]</scope>
</reference>
<proteinExistence type="predicted"/>
<evidence type="ECO:0000313" key="2">
    <source>
        <dbReference type="EMBL" id="OGM64460.1"/>
    </source>
</evidence>
<sequence>MKKTCKGQSLFEIVVAVGVIALIMVVVVSLSTSSVKTSTFARDKTEANKLAGEAIEWLRGQRDESWTTFNSNTDTSPRCFDSLDWSSTATCGASEFIVNTRFLREGSFTKTVEGVSLIIDATITITWTEPGGTHDIVVTTIFVQEGVQN</sequence>
<feature type="transmembrane region" description="Helical" evidence="1">
    <location>
        <begin position="9"/>
        <end position="30"/>
    </location>
</feature>
<dbReference type="AlphaFoldDB" id="A0A1F8BKH8"/>
<comment type="caution">
    <text evidence="2">The sequence shown here is derived from an EMBL/GenBank/DDBJ whole genome shotgun (WGS) entry which is preliminary data.</text>
</comment>
<organism evidence="2 3">
    <name type="scientific">Candidatus Woesebacteria bacterium RIFCSPLOWO2_01_FULL_39_21</name>
    <dbReference type="NCBI Taxonomy" id="1802519"/>
    <lineage>
        <taxon>Bacteria</taxon>
        <taxon>Candidatus Woeseibacteriota</taxon>
    </lineage>
</organism>
<keyword evidence="1" id="KW-1133">Transmembrane helix</keyword>
<protein>
    <recommendedName>
        <fullName evidence="4">Type II secretion system protein GspI C-terminal domain-containing protein</fullName>
    </recommendedName>
</protein>
<evidence type="ECO:0008006" key="4">
    <source>
        <dbReference type="Google" id="ProtNLM"/>
    </source>
</evidence>
<dbReference type="EMBL" id="MGHF01000006">
    <property type="protein sequence ID" value="OGM64460.1"/>
    <property type="molecule type" value="Genomic_DNA"/>
</dbReference>
<name>A0A1F8BKH8_9BACT</name>
<dbReference type="STRING" id="1802519.A2961_04350"/>
<accession>A0A1F8BKH8</accession>
<dbReference type="Proteomes" id="UP000177082">
    <property type="component" value="Unassembled WGS sequence"/>
</dbReference>
<evidence type="ECO:0000313" key="3">
    <source>
        <dbReference type="Proteomes" id="UP000177082"/>
    </source>
</evidence>
<gene>
    <name evidence="2" type="ORF">A2961_04350</name>
</gene>
<keyword evidence="1" id="KW-0812">Transmembrane</keyword>